<keyword evidence="3" id="KW-0285">Flavoprotein</keyword>
<comment type="caution">
    <text evidence="7">The sequence shown here is derived from an EMBL/GenBank/DDBJ whole genome shotgun (WGS) entry which is preliminary data.</text>
</comment>
<name>A0ABU2MS35_9ACTN</name>
<protein>
    <submittedName>
        <fullName evidence="7">BBE domain-containing protein</fullName>
    </submittedName>
</protein>
<keyword evidence="5" id="KW-0560">Oxidoreductase</keyword>
<dbReference type="Gene3D" id="3.30.465.10">
    <property type="match status" value="1"/>
</dbReference>
<evidence type="ECO:0000313" key="7">
    <source>
        <dbReference type="EMBL" id="MDT0344158.1"/>
    </source>
</evidence>
<gene>
    <name evidence="7" type="ORF">RM590_16250</name>
</gene>
<keyword evidence="8" id="KW-1185">Reference proteome</keyword>
<evidence type="ECO:0000313" key="8">
    <source>
        <dbReference type="Proteomes" id="UP001183246"/>
    </source>
</evidence>
<dbReference type="RefSeq" id="WP_311705285.1">
    <property type="nucleotide sequence ID" value="NZ_JAVREL010000008.1"/>
</dbReference>
<dbReference type="EMBL" id="JAVREL010000008">
    <property type="protein sequence ID" value="MDT0344158.1"/>
    <property type="molecule type" value="Genomic_DNA"/>
</dbReference>
<evidence type="ECO:0000256" key="4">
    <source>
        <dbReference type="ARBA" id="ARBA00022827"/>
    </source>
</evidence>
<sequence length="326" mass="35915">MHGLTVDHLYAVEVVVVDSAGRVRCVVATREQDAPNRDLWWAHTGGGGGNFGVVTRYWFRSPDARGTDPSRLLPRPPRTVPTFRAPGTDYAALHTNLILLARLMGKPFLIGQVSSTSAPERIMDEHLDAISAGTVAHTKTQVKKEVPGLYAAQVGSGDCAGRVFGKMKSAYAKKRVTDQQIATAHQYLSNQNPADICGAFSLATYGGKVGDVAPDTTAYAHRESLFKIEYVARWPDPAQEAVFEAGLRKFYRAMYADTGGVSVPGEVNDGTYINYPDVGMRDPAWNTSNTPWHHLHYKDNYARLQRVKARFDATYFFRHGLSIEPA</sequence>
<evidence type="ECO:0000259" key="6">
    <source>
        <dbReference type="Pfam" id="PF08031"/>
    </source>
</evidence>
<feature type="domain" description="Berberine/berberine-like" evidence="6">
    <location>
        <begin position="271"/>
        <end position="324"/>
    </location>
</feature>
<dbReference type="InterPro" id="IPR012951">
    <property type="entry name" value="BBE"/>
</dbReference>
<comment type="cofactor">
    <cofactor evidence="1">
        <name>FAD</name>
        <dbReference type="ChEBI" id="CHEBI:57692"/>
    </cofactor>
</comment>
<dbReference type="InterPro" id="IPR036318">
    <property type="entry name" value="FAD-bd_PCMH-like_sf"/>
</dbReference>
<dbReference type="Proteomes" id="UP001183246">
    <property type="component" value="Unassembled WGS sequence"/>
</dbReference>
<evidence type="ECO:0000256" key="1">
    <source>
        <dbReference type="ARBA" id="ARBA00001974"/>
    </source>
</evidence>
<dbReference type="InterPro" id="IPR050416">
    <property type="entry name" value="FAD-linked_Oxidoreductase"/>
</dbReference>
<reference evidence="8" key="1">
    <citation type="submission" date="2023-07" db="EMBL/GenBank/DDBJ databases">
        <title>30 novel species of actinomycetes from the DSMZ collection.</title>
        <authorList>
            <person name="Nouioui I."/>
        </authorList>
    </citation>
    <scope>NUCLEOTIDE SEQUENCE [LARGE SCALE GENOMIC DNA]</scope>
    <source>
        <strain evidence="8">DSM 44938</strain>
    </source>
</reference>
<dbReference type="SUPFAM" id="SSF56176">
    <property type="entry name" value="FAD-binding/transporter-associated domain-like"/>
    <property type="match status" value="1"/>
</dbReference>
<organism evidence="7 8">
    <name type="scientific">Streptomyces litchfieldiae</name>
    <dbReference type="NCBI Taxonomy" id="3075543"/>
    <lineage>
        <taxon>Bacteria</taxon>
        <taxon>Bacillati</taxon>
        <taxon>Actinomycetota</taxon>
        <taxon>Actinomycetes</taxon>
        <taxon>Kitasatosporales</taxon>
        <taxon>Streptomycetaceae</taxon>
        <taxon>Streptomyces</taxon>
    </lineage>
</organism>
<dbReference type="Pfam" id="PF08031">
    <property type="entry name" value="BBE"/>
    <property type="match status" value="1"/>
</dbReference>
<evidence type="ECO:0000256" key="2">
    <source>
        <dbReference type="ARBA" id="ARBA00005466"/>
    </source>
</evidence>
<evidence type="ECO:0000256" key="5">
    <source>
        <dbReference type="ARBA" id="ARBA00023002"/>
    </source>
</evidence>
<evidence type="ECO:0000256" key="3">
    <source>
        <dbReference type="ARBA" id="ARBA00022630"/>
    </source>
</evidence>
<dbReference type="PANTHER" id="PTHR42973:SF39">
    <property type="entry name" value="FAD-BINDING PCMH-TYPE DOMAIN-CONTAINING PROTEIN"/>
    <property type="match status" value="1"/>
</dbReference>
<accession>A0ABU2MS35</accession>
<dbReference type="PANTHER" id="PTHR42973">
    <property type="entry name" value="BINDING OXIDOREDUCTASE, PUTATIVE (AFU_ORTHOLOGUE AFUA_1G17690)-RELATED"/>
    <property type="match status" value="1"/>
</dbReference>
<dbReference type="Gene3D" id="3.40.462.20">
    <property type="match status" value="1"/>
</dbReference>
<proteinExistence type="inferred from homology"/>
<keyword evidence="4" id="KW-0274">FAD</keyword>
<comment type="similarity">
    <text evidence="2">Belongs to the oxygen-dependent FAD-linked oxidoreductase family.</text>
</comment>
<dbReference type="InterPro" id="IPR016169">
    <property type="entry name" value="FAD-bd_PCMH_sub2"/>
</dbReference>